<evidence type="ECO:0000313" key="2">
    <source>
        <dbReference type="Proteomes" id="UP001642483"/>
    </source>
</evidence>
<dbReference type="PANTHER" id="PTHR12044:SF14">
    <property type="entry name" value="MEIOTIC DOUBLE-STRANDED BREAK FORMATION PROTEIN 1"/>
    <property type="match status" value="1"/>
</dbReference>
<sequence length="1121" mass="126797">MSQCEHQDCWSIESIGEWWRCVICFMEYIQNDGEPLIYRENIMKQFLTGLKFDSKQYFHVLEQDDELSCHVVSSLVNFFCKQNDITLQSILSEGCLLLAQRFGAPVVESVAKTMVQFCLENASRRMYYSLYSLLLELIHHIPALIQSCLQKAVFMEHIIKGISFPDDQLRILVIELTFNFVSCWTSSHDSLTPFRGLTNELLNLMSKSDTQQVLTGTLHVLGVCAGSPDFLSFINFTTNQPDAEEDKAINCWQKMFTCIKRIFLLRQDTLSLNVINCLQGILNHTELIQPFLDADLAELMYDSLKSTTNDGLILSAFECLILLSQSEEFFTSCHAMYGITSVCKSILIILPLDDPLIICKGYDVLKILLVRQPEQIPLLGSTSTFDQILQVITDGITSKHASVLDHVMATTYSVMRHLPHPIPCKDLVSILHAMELTLPQHFNAMIYASGNENLVENMQFDEEGVFSYLFMFIQESFRAVMREKQNNQGTDPQQEDFTSILANSLLVQWIPLVKSYTGALFCLPLMENLFTCLTSALQILNDADYSLWKKIVAEDLLEIALKFNNKQQQIEGCARSSSTHSFLLETSLQFLQQFDFCDERNFLKSGFYNLKGAPNELSHYLSEKAMTSDGKVDQNLLHIQCTIFTLFAIIIWEEKCFVSLDELSAALTRFTLLHPDLTHFPKFSLKFLLLLLSVCQLESLNPTFPTALITLLVNEDSFYMSHPSFISTSLQCPENVVNAKIKLNIITSWISLIDIKDFTYHPGSQLLVGLILLNRAVADVILEGLATNSSQCESHKLILLVTGAVNESTEYSDENNEKDSDFYSFVCKRLPDIINLEWSHITQVPVSHAMSLIALLRVIVSKQPREDGSYPHHRFLRQVLTLVTSAVDSTSDAKDDAIIASCIDVINDILSLRTKPSVQSSELSIVLSNAKFLKCLEKLLGLQLAIESESKLLQLFALLVRFEHRCKENASASITFKAEKLLSYVSFGNHQRIQISTLQLWTSLLQSEFQSSLLHLKPLPASVGQLLCRDDVILAPLNRKAFNGLFMFVLNCSAKCYPGIKEASFSCVIAMLDFARRVQSEVLFDMTSSPWLSFSLGFNEDENPEVTRLARIVKGKMEEVP</sequence>
<organism evidence="1 2">
    <name type="scientific">Clavelina lepadiformis</name>
    <name type="common">Light-bulb sea squirt</name>
    <name type="synonym">Ascidia lepadiformis</name>
    <dbReference type="NCBI Taxonomy" id="159417"/>
    <lineage>
        <taxon>Eukaryota</taxon>
        <taxon>Metazoa</taxon>
        <taxon>Chordata</taxon>
        <taxon>Tunicata</taxon>
        <taxon>Ascidiacea</taxon>
        <taxon>Aplousobranchia</taxon>
        <taxon>Clavelinidae</taxon>
        <taxon>Clavelina</taxon>
    </lineage>
</organism>
<dbReference type="SUPFAM" id="SSF48371">
    <property type="entry name" value="ARM repeat"/>
    <property type="match status" value="1"/>
</dbReference>
<accession>A0ABP0GVW8</accession>
<protein>
    <submittedName>
        <fullName evidence="1">Uncharacterized protein</fullName>
    </submittedName>
</protein>
<name>A0ABP0GVW8_CLALP</name>
<proteinExistence type="predicted"/>
<gene>
    <name evidence="1" type="ORF">CVLEPA_LOCUS29086</name>
</gene>
<dbReference type="Proteomes" id="UP001642483">
    <property type="component" value="Unassembled WGS sequence"/>
</dbReference>
<evidence type="ECO:0000313" key="1">
    <source>
        <dbReference type="EMBL" id="CAK8695873.1"/>
    </source>
</evidence>
<comment type="caution">
    <text evidence="1">The sequence shown here is derived from an EMBL/GenBank/DDBJ whole genome shotgun (WGS) entry which is preliminary data.</text>
</comment>
<dbReference type="InterPro" id="IPR052133">
    <property type="entry name" value="Immune_Signaling-Apoptosis_Reg"/>
</dbReference>
<dbReference type="EMBL" id="CAWYQH010000152">
    <property type="protein sequence ID" value="CAK8695873.1"/>
    <property type="molecule type" value="Genomic_DNA"/>
</dbReference>
<keyword evidence="2" id="KW-1185">Reference proteome</keyword>
<dbReference type="InterPro" id="IPR016024">
    <property type="entry name" value="ARM-type_fold"/>
</dbReference>
<reference evidence="1 2" key="1">
    <citation type="submission" date="2024-02" db="EMBL/GenBank/DDBJ databases">
        <authorList>
            <person name="Daric V."/>
            <person name="Darras S."/>
        </authorList>
    </citation>
    <scope>NUCLEOTIDE SEQUENCE [LARGE SCALE GENOMIC DNA]</scope>
</reference>
<dbReference type="PANTHER" id="PTHR12044">
    <property type="entry name" value="BCL2 INTERACTING MEDIATOR OF CELL DEATH"/>
    <property type="match status" value="1"/>
</dbReference>